<dbReference type="PANTHER" id="PTHR24220">
    <property type="entry name" value="IMPORT ATP-BINDING PROTEIN"/>
    <property type="match status" value="1"/>
</dbReference>
<organism evidence="2 3">
    <name type="scientific">Rhizobium sullae</name>
    <name type="common">Rhizobium hedysari</name>
    <dbReference type="NCBI Taxonomy" id="50338"/>
    <lineage>
        <taxon>Bacteria</taxon>
        <taxon>Pseudomonadati</taxon>
        <taxon>Pseudomonadota</taxon>
        <taxon>Alphaproteobacteria</taxon>
        <taxon>Hyphomicrobiales</taxon>
        <taxon>Rhizobiaceae</taxon>
        <taxon>Rhizobium/Agrobacterium group</taxon>
        <taxon>Rhizobium</taxon>
    </lineage>
</organism>
<reference evidence="2 3" key="1">
    <citation type="submission" date="2017-11" db="EMBL/GenBank/DDBJ databases">
        <authorList>
            <person name="Han C.G."/>
        </authorList>
    </citation>
    <scope>NUCLEOTIDE SEQUENCE [LARGE SCALE GENOMIC DNA]</scope>
    <source>
        <strain evidence="2 3">HCNT1</strain>
    </source>
</reference>
<dbReference type="InterPro" id="IPR016195">
    <property type="entry name" value="Pol/histidinol_Pase-like"/>
</dbReference>
<protein>
    <submittedName>
        <fullName evidence="2">ABC transporter</fullName>
    </submittedName>
</protein>
<dbReference type="RefSeq" id="WP_100771540.1">
    <property type="nucleotide sequence ID" value="NZ_PIQN01000008.1"/>
</dbReference>
<accession>A0A2N0DAY3</accession>
<dbReference type="GO" id="GO:0022857">
    <property type="term" value="F:transmembrane transporter activity"/>
    <property type="evidence" value="ECO:0007669"/>
    <property type="project" value="TreeGrafter"/>
</dbReference>
<dbReference type="Gene3D" id="3.40.50.300">
    <property type="entry name" value="P-loop containing nucleotide triphosphate hydrolases"/>
    <property type="match status" value="2"/>
</dbReference>
<dbReference type="NCBIfam" id="NF045780">
    <property type="entry name" value="TrlF_fam_ATP"/>
    <property type="match status" value="1"/>
</dbReference>
<comment type="caution">
    <text evidence="2">The sequence shown here is derived from an EMBL/GenBank/DDBJ whole genome shotgun (WGS) entry which is preliminary data.</text>
</comment>
<sequence length="1038" mass="117072">MTQVKNLYPRGSEWRQWDLHVHTPASFHWEGRKFDGTDKDSNLVDDMIATMNEASPQVFALMDYWTFDGWFALKKRLAQPDAPALTKTVFPGIELRLAAPIKGRLNAHVIFSNEIADEHLHDFRSRLKLELIQRPLTRGALIAYARRVGADKLKHHGFKKAEVDTADDIALEAGFHIAELSCESYKDAIKQVPDGLAVGFMPFNTNDGLGSVEWNEHYAYAIGLFKSSPIFEARDSNTWAAFAGMRTNGNEKWIDSFQSALDNLPRLAVSGSDAHRFKGVTGDNNKRGYGDFPSERRTWIKADPTWLGLQQAIKEPEKRSFIGSMPPKLEYVTQNKTFYIDRLSIAKVGGSALVDHWLDGSDLQLNSDLVAIIGNKGSGKSALADILALLGNSQQQQYFSFLTKNRFRGKAGDPARHFRGKLDWLAGDAGDMLLSENPPEDRVELVKYIPQGRFEALCNDHVSGRSTAFEDELRAVIFGHVKQEVRLDALNFAQLIERNESTQRARLGEVRKDLHTLNEEIASIEDQLHPNLRRNLKEQLRLKIQQIEEHSRLKPDEVPEPAVELSEIQKTASERLAQIALELSSGGERAKVAGDARRKIAEKRRAIKAITERIAIFQKQFGDLKTITAPDFVAVGITFESVVTFSTESSVLTALDTALQSEDIELIAALSKEADAARRLEEERTGHVAVLNEPQQKRQAYLNALTVWQNELEAIEGDEFSPESKIGIETRLTQLERLPEALAEKRAQREQVTKDIYSVLSAQREDRAELFAPLQELIKNNKLIREDYKLQFQANLGGSPEEIAARLFSSVKQNVGEIRGDDESFTAIRSRFERRTFETSEDAVVFSHDIELLLKDSARQIHAEGHDIAAILRKDRAAVDVYDYVFGLEYLEPRYTLLFQDTQIEQLSPGQRGALLLIFYLLVDKGRNPIVLDQPEENLDNETVVSLLVPVLNEAKKNRQIIMVTHNPNLAVVCDAEQIIFAEFDRRQGPKIVYRTGSIENSEINRRVVTILEGTKPAFDNRSRKYHDQAKEPAGAHA</sequence>
<feature type="coiled-coil region" evidence="1">
    <location>
        <begin position="507"/>
        <end position="553"/>
    </location>
</feature>
<dbReference type="GO" id="GO:0005886">
    <property type="term" value="C:plasma membrane"/>
    <property type="evidence" value="ECO:0007669"/>
    <property type="project" value="TreeGrafter"/>
</dbReference>
<dbReference type="InterPro" id="IPR054787">
    <property type="entry name" value="TrlF_ATPase"/>
</dbReference>
<dbReference type="CDD" id="cd00267">
    <property type="entry name" value="ABC_ATPase"/>
    <property type="match status" value="1"/>
</dbReference>
<gene>
    <name evidence="2" type="ORF">CWR43_14445</name>
</gene>
<evidence type="ECO:0000313" key="2">
    <source>
        <dbReference type="EMBL" id="PKA43239.1"/>
    </source>
</evidence>
<dbReference type="SUPFAM" id="SSF52540">
    <property type="entry name" value="P-loop containing nucleoside triphosphate hydrolases"/>
    <property type="match status" value="1"/>
</dbReference>
<name>A0A2N0DAY3_RHISU</name>
<dbReference type="InterPro" id="IPR015854">
    <property type="entry name" value="ABC_transpr_LolD-like"/>
</dbReference>
<dbReference type="Proteomes" id="UP000232164">
    <property type="component" value="Unassembled WGS sequence"/>
</dbReference>
<evidence type="ECO:0000256" key="1">
    <source>
        <dbReference type="SAM" id="Coils"/>
    </source>
</evidence>
<dbReference type="InterPro" id="IPR027417">
    <property type="entry name" value="P-loop_NTPase"/>
</dbReference>
<feature type="coiled-coil region" evidence="1">
    <location>
        <begin position="593"/>
        <end position="620"/>
    </location>
</feature>
<keyword evidence="1" id="KW-0175">Coiled coil</keyword>
<dbReference type="EMBL" id="PIQN01000008">
    <property type="protein sequence ID" value="PKA43239.1"/>
    <property type="molecule type" value="Genomic_DNA"/>
</dbReference>
<dbReference type="AlphaFoldDB" id="A0A2N0DAY3"/>
<dbReference type="Gene3D" id="3.20.20.140">
    <property type="entry name" value="Metal-dependent hydrolases"/>
    <property type="match status" value="1"/>
</dbReference>
<dbReference type="SUPFAM" id="SSF89550">
    <property type="entry name" value="PHP domain-like"/>
    <property type="match status" value="1"/>
</dbReference>
<evidence type="ECO:0000313" key="3">
    <source>
        <dbReference type="Proteomes" id="UP000232164"/>
    </source>
</evidence>
<reference evidence="2 3" key="2">
    <citation type="submission" date="2017-12" db="EMBL/GenBank/DDBJ databases">
        <title>Genome sequence of Rhizobium sullae HCNT1 isolated from Sulla coronaria nodules and featuring peculiar denitrification phenotypes.</title>
        <authorList>
            <person name="De Diego-Diaz B."/>
            <person name="Treu L."/>
            <person name="Campanaro S."/>
            <person name="Da Silva Duarte V."/>
            <person name="Basaglia M."/>
            <person name="Favaro L."/>
            <person name="Casella S."/>
            <person name="Squartini A."/>
        </authorList>
    </citation>
    <scope>NUCLEOTIDE SEQUENCE [LARGE SCALE GENOMIC DNA]</scope>
    <source>
        <strain evidence="2 3">HCNT1</strain>
    </source>
</reference>
<proteinExistence type="predicted"/>